<proteinExistence type="predicted"/>
<dbReference type="Proteomes" id="UP000183760">
    <property type="component" value="Unassembled WGS sequence"/>
</dbReference>
<gene>
    <name evidence="1" type="ORF">MFU01_61920</name>
    <name evidence="2" type="ORF">SAMN05443572_1145</name>
</gene>
<evidence type="ECO:0000313" key="4">
    <source>
        <dbReference type="Proteomes" id="UP000321514"/>
    </source>
</evidence>
<sequence>MARWQGAVVALMFAGAFEARAESEVFQFRTQEDATKPADAAACAAAPFEATVKLGAGIYVPRAREQDGKWVDLGQKSVGTATACLRITPGTPLAPGNQVPAHMRFVLPEGTFAATGTCNVVSNDVPVAGLVLAGCALKLVEMPAGYVGGTVSSTSSFNPKKLPGYATGSYYTLLAYRGSPPKAAGAKAPTP</sequence>
<organism evidence="1 4">
    <name type="scientific">Myxococcus fulvus</name>
    <dbReference type="NCBI Taxonomy" id="33"/>
    <lineage>
        <taxon>Bacteria</taxon>
        <taxon>Pseudomonadati</taxon>
        <taxon>Myxococcota</taxon>
        <taxon>Myxococcia</taxon>
        <taxon>Myxococcales</taxon>
        <taxon>Cystobacterineae</taxon>
        <taxon>Myxococcaceae</taxon>
        <taxon>Myxococcus</taxon>
    </lineage>
</organism>
<evidence type="ECO:0000313" key="3">
    <source>
        <dbReference type="Proteomes" id="UP000183760"/>
    </source>
</evidence>
<reference evidence="1 4" key="2">
    <citation type="submission" date="2019-07" db="EMBL/GenBank/DDBJ databases">
        <title>Whole genome shotgun sequence of Myxococcus fulvus NBRC 100333.</title>
        <authorList>
            <person name="Hosoyama A."/>
            <person name="Uohara A."/>
            <person name="Ohji S."/>
            <person name="Ichikawa N."/>
        </authorList>
    </citation>
    <scope>NUCLEOTIDE SEQUENCE [LARGE SCALE GENOMIC DNA]</scope>
    <source>
        <strain evidence="1 4">NBRC 100333</strain>
    </source>
</reference>
<keyword evidence="3" id="KW-1185">Reference proteome</keyword>
<dbReference type="EMBL" id="BJXR01000044">
    <property type="protein sequence ID" value="GEN11155.1"/>
    <property type="molecule type" value="Genomic_DNA"/>
</dbReference>
<dbReference type="OrthoDB" id="5506296at2"/>
<comment type="caution">
    <text evidence="1">The sequence shown here is derived from an EMBL/GenBank/DDBJ whole genome shotgun (WGS) entry which is preliminary data.</text>
</comment>
<name>A0A511TAF0_MYXFU</name>
<protein>
    <submittedName>
        <fullName evidence="1">Uncharacterized protein</fullName>
    </submittedName>
</protein>
<dbReference type="STRING" id="1334629.MFUL124B02_42470"/>
<dbReference type="Proteomes" id="UP000321514">
    <property type="component" value="Unassembled WGS sequence"/>
</dbReference>
<evidence type="ECO:0000313" key="2">
    <source>
        <dbReference type="EMBL" id="SEU39375.1"/>
    </source>
</evidence>
<dbReference type="RefSeq" id="WP_074958609.1">
    <property type="nucleotide sequence ID" value="NZ_BJXR01000044.1"/>
</dbReference>
<dbReference type="AlphaFoldDB" id="A0A511TAF0"/>
<evidence type="ECO:0000313" key="1">
    <source>
        <dbReference type="EMBL" id="GEN11155.1"/>
    </source>
</evidence>
<dbReference type="EMBL" id="FOIB01000014">
    <property type="protein sequence ID" value="SEU39375.1"/>
    <property type="molecule type" value="Genomic_DNA"/>
</dbReference>
<reference evidence="2 3" key="1">
    <citation type="submission" date="2016-10" db="EMBL/GenBank/DDBJ databases">
        <authorList>
            <person name="Varghese N."/>
            <person name="Submissions S."/>
        </authorList>
    </citation>
    <scope>NUCLEOTIDE SEQUENCE [LARGE SCALE GENOMIC DNA]</scope>
    <source>
        <strain evidence="2 3">DSM 16525</strain>
    </source>
</reference>
<accession>A0A511TAF0</accession>